<keyword evidence="5 14" id="KW-0808">Transferase</keyword>
<keyword evidence="8" id="KW-0067">ATP-binding</keyword>
<accession>A0ABV6IYB8</accession>
<dbReference type="NCBIfam" id="TIGR01498">
    <property type="entry name" value="folK"/>
    <property type="match status" value="1"/>
</dbReference>
<evidence type="ECO:0000256" key="3">
    <source>
        <dbReference type="ARBA" id="ARBA00013253"/>
    </source>
</evidence>
<dbReference type="GO" id="GO:0003848">
    <property type="term" value="F:2-amino-4-hydroxy-6-hydroxymethyldihydropteridine diphosphokinase activity"/>
    <property type="evidence" value="ECO:0007669"/>
    <property type="project" value="UniProtKB-EC"/>
</dbReference>
<sequence length="174" mass="18349">MPEPRGEGRGDILVAIGANLPGTDGAAPLATCRRAAASLDGMLGLSLTALSGWWETAPEPPDPASPWYVNGVARLRGEADPAALLAALQSIEDAAGRVRPYPNAPRTLDLDIVAMGRLVRAAPDPILPHPRAHLRRFVLVPLAEVWPDWTDPAGGRSVSELIRGLPDAPMRPVG</sequence>
<keyword evidence="9" id="KW-0289">Folate biosynthesis</keyword>
<dbReference type="InterPro" id="IPR035907">
    <property type="entry name" value="Hppk_sf"/>
</dbReference>
<organism evidence="14 15">
    <name type="scientific">Muricoccus vinaceus</name>
    <dbReference type="NCBI Taxonomy" id="424704"/>
    <lineage>
        <taxon>Bacteria</taxon>
        <taxon>Pseudomonadati</taxon>
        <taxon>Pseudomonadota</taxon>
        <taxon>Alphaproteobacteria</taxon>
        <taxon>Acetobacterales</taxon>
        <taxon>Roseomonadaceae</taxon>
        <taxon>Muricoccus</taxon>
    </lineage>
</organism>
<comment type="function">
    <text evidence="10">Catalyzes the transfer of pyrophosphate from adenosine triphosphate (ATP) to 6-hydroxymethyl-7,8-dihydropterin, an enzymatic step in folate biosynthesis pathway.</text>
</comment>
<gene>
    <name evidence="14" type="primary">folK</name>
    <name evidence="14" type="ORF">ACFFIC_24145</name>
</gene>
<dbReference type="EMBL" id="JBHLVZ010000084">
    <property type="protein sequence ID" value="MFC0388610.1"/>
    <property type="molecule type" value="Genomic_DNA"/>
</dbReference>
<dbReference type="SUPFAM" id="SSF55083">
    <property type="entry name" value="6-hydroxymethyl-7,8-dihydropterin pyrophosphokinase, HPPK"/>
    <property type="match status" value="1"/>
</dbReference>
<evidence type="ECO:0000259" key="13">
    <source>
        <dbReference type="Pfam" id="PF01288"/>
    </source>
</evidence>
<evidence type="ECO:0000256" key="4">
    <source>
        <dbReference type="ARBA" id="ARBA00016218"/>
    </source>
</evidence>
<evidence type="ECO:0000256" key="11">
    <source>
        <dbReference type="ARBA" id="ARBA00029766"/>
    </source>
</evidence>
<comment type="caution">
    <text evidence="14">The sequence shown here is derived from an EMBL/GenBank/DDBJ whole genome shotgun (WGS) entry which is preliminary data.</text>
</comment>
<evidence type="ECO:0000256" key="1">
    <source>
        <dbReference type="ARBA" id="ARBA00005051"/>
    </source>
</evidence>
<dbReference type="PANTHER" id="PTHR43071:SF1">
    <property type="entry name" value="2-AMINO-4-HYDROXY-6-HYDROXYMETHYLDIHYDROPTERIDINE PYROPHOSPHOKINASE"/>
    <property type="match status" value="1"/>
</dbReference>
<comment type="pathway">
    <text evidence="1">Cofactor biosynthesis; tetrahydrofolate biosynthesis; 2-amino-4-hydroxy-6-hydroxymethyl-7,8-dihydropteridine diphosphate from 7,8-dihydroneopterin triphosphate: step 4/4.</text>
</comment>
<dbReference type="CDD" id="cd00483">
    <property type="entry name" value="HPPK"/>
    <property type="match status" value="1"/>
</dbReference>
<dbReference type="EC" id="2.7.6.3" evidence="3"/>
<evidence type="ECO:0000256" key="12">
    <source>
        <dbReference type="ARBA" id="ARBA00033413"/>
    </source>
</evidence>
<reference evidence="14 15" key="1">
    <citation type="submission" date="2024-09" db="EMBL/GenBank/DDBJ databases">
        <authorList>
            <person name="Sun Q."/>
            <person name="Mori K."/>
        </authorList>
    </citation>
    <scope>NUCLEOTIDE SEQUENCE [LARGE SCALE GENOMIC DNA]</scope>
    <source>
        <strain evidence="14 15">CCM 7468</strain>
    </source>
</reference>
<evidence type="ECO:0000256" key="7">
    <source>
        <dbReference type="ARBA" id="ARBA00022777"/>
    </source>
</evidence>
<dbReference type="RefSeq" id="WP_377055732.1">
    <property type="nucleotide sequence ID" value="NZ_JBHLVZ010000084.1"/>
</dbReference>
<proteinExistence type="inferred from homology"/>
<keyword evidence="7" id="KW-0418">Kinase</keyword>
<dbReference type="Pfam" id="PF01288">
    <property type="entry name" value="HPPK"/>
    <property type="match status" value="1"/>
</dbReference>
<keyword evidence="6" id="KW-0547">Nucleotide-binding</keyword>
<name>A0ABV6IYB8_9PROT</name>
<evidence type="ECO:0000256" key="10">
    <source>
        <dbReference type="ARBA" id="ARBA00029409"/>
    </source>
</evidence>
<dbReference type="Gene3D" id="3.30.70.560">
    <property type="entry name" value="7,8-Dihydro-6-hydroxymethylpterin-pyrophosphokinase HPPK"/>
    <property type="match status" value="1"/>
</dbReference>
<protein>
    <recommendedName>
        <fullName evidence="4">2-amino-4-hydroxy-6-hydroxymethyldihydropteridine pyrophosphokinase</fullName>
        <ecNumber evidence="3">2.7.6.3</ecNumber>
    </recommendedName>
    <alternativeName>
        <fullName evidence="11">6-hydroxymethyl-7,8-dihydropterin pyrophosphokinase</fullName>
    </alternativeName>
    <alternativeName>
        <fullName evidence="12">7,8-dihydro-6-hydroxymethylpterin-pyrophosphokinase</fullName>
    </alternativeName>
</protein>
<feature type="domain" description="7,8-dihydro-6-hydroxymethylpterin-pyrophosphokinase" evidence="13">
    <location>
        <begin position="14"/>
        <end position="146"/>
    </location>
</feature>
<comment type="similarity">
    <text evidence="2">Belongs to the HPPK family.</text>
</comment>
<evidence type="ECO:0000256" key="6">
    <source>
        <dbReference type="ARBA" id="ARBA00022741"/>
    </source>
</evidence>
<evidence type="ECO:0000256" key="5">
    <source>
        <dbReference type="ARBA" id="ARBA00022679"/>
    </source>
</evidence>
<evidence type="ECO:0000256" key="2">
    <source>
        <dbReference type="ARBA" id="ARBA00005810"/>
    </source>
</evidence>
<evidence type="ECO:0000313" key="14">
    <source>
        <dbReference type="EMBL" id="MFC0388610.1"/>
    </source>
</evidence>
<evidence type="ECO:0000256" key="9">
    <source>
        <dbReference type="ARBA" id="ARBA00022909"/>
    </source>
</evidence>
<keyword evidence="15" id="KW-1185">Reference proteome</keyword>
<dbReference type="InterPro" id="IPR000550">
    <property type="entry name" value="Hppk"/>
</dbReference>
<dbReference type="PANTHER" id="PTHR43071">
    <property type="entry name" value="2-AMINO-4-HYDROXY-6-HYDROXYMETHYLDIHYDROPTERIDINE PYROPHOSPHOKINASE"/>
    <property type="match status" value="1"/>
</dbReference>
<evidence type="ECO:0000256" key="8">
    <source>
        <dbReference type="ARBA" id="ARBA00022840"/>
    </source>
</evidence>
<evidence type="ECO:0000313" key="15">
    <source>
        <dbReference type="Proteomes" id="UP001589789"/>
    </source>
</evidence>
<dbReference type="Proteomes" id="UP001589789">
    <property type="component" value="Unassembled WGS sequence"/>
</dbReference>